<reference evidence="2 3" key="1">
    <citation type="submission" date="2011-02" db="EMBL/GenBank/DDBJ databases">
        <title>The Genome Sequence of Sphaeroforma arctica JP610.</title>
        <authorList>
            <consortium name="The Broad Institute Genome Sequencing Platform"/>
            <person name="Russ C."/>
            <person name="Cuomo C."/>
            <person name="Young S.K."/>
            <person name="Zeng Q."/>
            <person name="Gargeya S."/>
            <person name="Alvarado L."/>
            <person name="Berlin A."/>
            <person name="Chapman S.B."/>
            <person name="Chen Z."/>
            <person name="Freedman E."/>
            <person name="Gellesch M."/>
            <person name="Goldberg J."/>
            <person name="Griggs A."/>
            <person name="Gujja S."/>
            <person name="Heilman E."/>
            <person name="Heiman D."/>
            <person name="Howarth C."/>
            <person name="Mehta T."/>
            <person name="Neiman D."/>
            <person name="Pearson M."/>
            <person name="Roberts A."/>
            <person name="Saif S."/>
            <person name="Shea T."/>
            <person name="Shenoy N."/>
            <person name="Sisk P."/>
            <person name="Stolte C."/>
            <person name="Sykes S."/>
            <person name="White J."/>
            <person name="Yandava C."/>
            <person name="Burger G."/>
            <person name="Gray M.W."/>
            <person name="Holland P.W.H."/>
            <person name="King N."/>
            <person name="Lang F.B.F."/>
            <person name="Roger A.J."/>
            <person name="Ruiz-Trillo I."/>
            <person name="Haas B."/>
            <person name="Nusbaum C."/>
            <person name="Birren B."/>
        </authorList>
    </citation>
    <scope>NUCLEOTIDE SEQUENCE [LARGE SCALE GENOMIC DNA]</scope>
    <source>
        <strain evidence="2 3">JP610</strain>
    </source>
</reference>
<organism evidence="2 3">
    <name type="scientific">Sphaeroforma arctica JP610</name>
    <dbReference type="NCBI Taxonomy" id="667725"/>
    <lineage>
        <taxon>Eukaryota</taxon>
        <taxon>Ichthyosporea</taxon>
        <taxon>Ichthyophonida</taxon>
        <taxon>Sphaeroforma</taxon>
    </lineage>
</organism>
<keyword evidence="3" id="KW-1185">Reference proteome</keyword>
<dbReference type="RefSeq" id="XP_014151432.1">
    <property type="nucleotide sequence ID" value="XM_014295957.1"/>
</dbReference>
<gene>
    <name evidence="2" type="ORF">SARC_10012</name>
</gene>
<dbReference type="GeneID" id="25910516"/>
<dbReference type="AlphaFoldDB" id="A0A0L0FL92"/>
<protein>
    <submittedName>
        <fullName evidence="2">Uncharacterized protein</fullName>
    </submittedName>
</protein>
<evidence type="ECO:0000256" key="1">
    <source>
        <dbReference type="SAM" id="MobiDB-lite"/>
    </source>
</evidence>
<feature type="compositionally biased region" description="Low complexity" evidence="1">
    <location>
        <begin position="55"/>
        <end position="78"/>
    </location>
</feature>
<feature type="region of interest" description="Disordered" evidence="1">
    <location>
        <begin position="54"/>
        <end position="99"/>
    </location>
</feature>
<dbReference type="EMBL" id="KQ242705">
    <property type="protein sequence ID" value="KNC77530.1"/>
    <property type="molecule type" value="Genomic_DNA"/>
</dbReference>
<sequence>KTQSNQMKNLNLCLSNDQDTLLCSPSVREMPEPAFAQLLAFPLTADIIWENAPLSKSVKPSDTDTDTSSVKSSDTADTQTSLTSVGKSRAAHSKHLYYD</sequence>
<evidence type="ECO:0000313" key="2">
    <source>
        <dbReference type="EMBL" id="KNC77530.1"/>
    </source>
</evidence>
<evidence type="ECO:0000313" key="3">
    <source>
        <dbReference type="Proteomes" id="UP000054560"/>
    </source>
</evidence>
<feature type="compositionally biased region" description="Basic residues" evidence="1">
    <location>
        <begin position="89"/>
        <end position="99"/>
    </location>
</feature>
<accession>A0A0L0FL92</accession>
<dbReference type="Proteomes" id="UP000054560">
    <property type="component" value="Unassembled WGS sequence"/>
</dbReference>
<feature type="non-terminal residue" evidence="2">
    <location>
        <position position="1"/>
    </location>
</feature>
<proteinExistence type="predicted"/>
<name>A0A0L0FL92_9EUKA</name>